<protein>
    <submittedName>
        <fullName evidence="2">Uncharacterized protein</fullName>
    </submittedName>
</protein>
<reference evidence="3" key="2">
    <citation type="submission" date="2004-11" db="EMBL/GenBank/DDBJ databases">
        <title>Oryza sativa BAC OJ1045_C06 genomic sequence.</title>
        <authorList>
            <person name="Chow T.-Y."/>
            <person name="Hsing Y.-I.C."/>
            <person name="Chen C.-S."/>
            <person name="Chen H.-H."/>
            <person name="Liu S.-M."/>
            <person name="Chao Y.-T."/>
            <person name="Chang S.-J."/>
            <person name="Chen H.-C."/>
            <person name="Chen S.-K."/>
            <person name="Chen T.-R."/>
            <person name="Chen Y.-L."/>
            <person name="Cheng C.-H."/>
            <person name="Chung C.-I."/>
            <person name="Han S.-Y."/>
            <person name="Hsiao S.-H."/>
            <person name="Hsiung J.-N."/>
            <person name="Hsu C.-H."/>
            <person name="Huang J.-J."/>
            <person name="Kau P.-I."/>
            <person name="Lee M.-C."/>
            <person name="Leu H.-L."/>
            <person name="Li Y.-F."/>
            <person name="Lin S.-J."/>
            <person name="Lin Y.-C."/>
            <person name="Wu S.-W."/>
            <person name="Yu C.-Y."/>
            <person name="Yu S.-W."/>
            <person name="Wu H.-P."/>
            <person name="Shaw J.-F."/>
        </authorList>
    </citation>
    <scope>NUCLEOTIDE SEQUENCE</scope>
</reference>
<reference evidence="4" key="4">
    <citation type="journal article" date="2008" name="Nucleic Acids Res.">
        <title>The rice annotation project database (RAP-DB): 2008 update.</title>
        <authorList>
            <consortium name="The rice annotation project (RAP)"/>
        </authorList>
    </citation>
    <scope>GENOME REANNOTATION</scope>
    <source>
        <strain evidence="4">cv. Nipponbare</strain>
    </source>
</reference>
<dbReference type="EMBL" id="AC104272">
    <property type="protein sequence ID" value="AAV43857.1"/>
    <property type="molecule type" value="Genomic_DNA"/>
</dbReference>
<gene>
    <name evidence="3" type="ORF">OJ1045_C06.15</name>
    <name evidence="2" type="ORF">OSJNBa0009L15.5</name>
</gene>
<evidence type="ECO:0000313" key="2">
    <source>
        <dbReference type="EMBL" id="AAT38041.1"/>
    </source>
</evidence>
<name>Q6L480_ORYSJ</name>
<organism evidence="2 4">
    <name type="scientific">Oryza sativa subsp. japonica</name>
    <name type="common">Rice</name>
    <dbReference type="NCBI Taxonomy" id="39947"/>
    <lineage>
        <taxon>Eukaryota</taxon>
        <taxon>Viridiplantae</taxon>
        <taxon>Streptophyta</taxon>
        <taxon>Embryophyta</taxon>
        <taxon>Tracheophyta</taxon>
        <taxon>Spermatophyta</taxon>
        <taxon>Magnoliopsida</taxon>
        <taxon>Liliopsida</taxon>
        <taxon>Poales</taxon>
        <taxon>Poaceae</taxon>
        <taxon>BOP clade</taxon>
        <taxon>Oryzoideae</taxon>
        <taxon>Oryzeae</taxon>
        <taxon>Oryzinae</taxon>
        <taxon>Oryza</taxon>
        <taxon>Oryza sativa</taxon>
    </lineage>
</organism>
<evidence type="ECO:0000313" key="3">
    <source>
        <dbReference type="EMBL" id="AAV43857.1"/>
    </source>
</evidence>
<dbReference type="Proteomes" id="UP000000763">
    <property type="component" value="Chromosome 5"/>
</dbReference>
<dbReference type="EMBL" id="AC136999">
    <property type="protein sequence ID" value="AAT38041.1"/>
    <property type="molecule type" value="Genomic_DNA"/>
</dbReference>
<feature type="region of interest" description="Disordered" evidence="1">
    <location>
        <begin position="50"/>
        <end position="78"/>
    </location>
</feature>
<feature type="compositionally biased region" description="Polar residues" evidence="1">
    <location>
        <begin position="50"/>
        <end position="73"/>
    </location>
</feature>
<evidence type="ECO:0000313" key="4">
    <source>
        <dbReference type="Proteomes" id="UP000000763"/>
    </source>
</evidence>
<proteinExistence type="predicted"/>
<evidence type="ECO:0000256" key="1">
    <source>
        <dbReference type="SAM" id="MobiDB-lite"/>
    </source>
</evidence>
<reference evidence="4" key="3">
    <citation type="journal article" date="2005" name="Nature">
        <title>The map-based sequence of the rice genome.</title>
        <authorList>
            <consortium name="International rice genome sequencing project (IRGSP)"/>
            <person name="Matsumoto T."/>
            <person name="Wu J."/>
            <person name="Kanamori H."/>
            <person name="Katayose Y."/>
            <person name="Fujisawa M."/>
            <person name="Namiki N."/>
            <person name="Mizuno H."/>
            <person name="Yamamoto K."/>
            <person name="Antonio B.A."/>
            <person name="Baba T."/>
            <person name="Sakata K."/>
            <person name="Nagamura Y."/>
            <person name="Aoki H."/>
            <person name="Arikawa K."/>
            <person name="Arita K."/>
            <person name="Bito T."/>
            <person name="Chiden Y."/>
            <person name="Fujitsuka N."/>
            <person name="Fukunaka R."/>
            <person name="Hamada M."/>
            <person name="Harada C."/>
            <person name="Hayashi A."/>
            <person name="Hijishita S."/>
            <person name="Honda M."/>
            <person name="Hosokawa S."/>
            <person name="Ichikawa Y."/>
            <person name="Idonuma A."/>
            <person name="Iijima M."/>
            <person name="Ikeda M."/>
            <person name="Ikeno M."/>
            <person name="Ito K."/>
            <person name="Ito S."/>
            <person name="Ito T."/>
            <person name="Ito Y."/>
            <person name="Ito Y."/>
            <person name="Iwabuchi A."/>
            <person name="Kamiya K."/>
            <person name="Karasawa W."/>
            <person name="Kurita K."/>
            <person name="Katagiri S."/>
            <person name="Kikuta A."/>
            <person name="Kobayashi H."/>
            <person name="Kobayashi N."/>
            <person name="Machita K."/>
            <person name="Maehara T."/>
            <person name="Masukawa M."/>
            <person name="Mizubayashi T."/>
            <person name="Mukai Y."/>
            <person name="Nagasaki H."/>
            <person name="Nagata Y."/>
            <person name="Naito S."/>
            <person name="Nakashima M."/>
            <person name="Nakama Y."/>
            <person name="Nakamichi Y."/>
            <person name="Nakamura M."/>
            <person name="Meguro A."/>
            <person name="Negishi M."/>
            <person name="Ohta I."/>
            <person name="Ohta T."/>
            <person name="Okamoto M."/>
            <person name="Ono N."/>
            <person name="Saji S."/>
            <person name="Sakaguchi M."/>
            <person name="Sakai K."/>
            <person name="Shibata M."/>
            <person name="Shimokawa T."/>
            <person name="Song J."/>
            <person name="Takazaki Y."/>
            <person name="Terasawa K."/>
            <person name="Tsugane M."/>
            <person name="Tsuji K."/>
            <person name="Ueda S."/>
            <person name="Waki K."/>
            <person name="Yamagata H."/>
            <person name="Yamamoto M."/>
            <person name="Yamamoto S."/>
            <person name="Yamane H."/>
            <person name="Yoshiki S."/>
            <person name="Yoshihara R."/>
            <person name="Yukawa K."/>
            <person name="Zhong H."/>
            <person name="Yano M."/>
            <person name="Yuan Q."/>
            <person name="Ouyang S."/>
            <person name="Liu J."/>
            <person name="Jones K.M."/>
            <person name="Gansberger K."/>
            <person name="Moffat K."/>
            <person name="Hill J."/>
            <person name="Bera J."/>
            <person name="Fadrosh D."/>
            <person name="Jin S."/>
            <person name="Johri S."/>
            <person name="Kim M."/>
            <person name="Overton L."/>
            <person name="Reardon M."/>
            <person name="Tsitrin T."/>
            <person name="Vuong H."/>
            <person name="Weaver B."/>
            <person name="Ciecko A."/>
            <person name="Tallon L."/>
            <person name="Jackson J."/>
            <person name="Pai G."/>
            <person name="Aken S.V."/>
            <person name="Utterback T."/>
            <person name="Reidmuller S."/>
            <person name="Feldblyum T."/>
            <person name="Hsiao J."/>
            <person name="Zismann V."/>
            <person name="Iobst S."/>
            <person name="de Vazeille A.R."/>
            <person name="Buell C.R."/>
            <person name="Ying K."/>
            <person name="Li Y."/>
            <person name="Lu T."/>
            <person name="Huang Y."/>
            <person name="Zhao Q."/>
            <person name="Feng Q."/>
            <person name="Zhang L."/>
            <person name="Zhu J."/>
            <person name="Weng Q."/>
            <person name="Mu J."/>
            <person name="Lu Y."/>
            <person name="Fan D."/>
            <person name="Liu Y."/>
            <person name="Guan J."/>
            <person name="Zhang Y."/>
            <person name="Yu S."/>
            <person name="Liu X."/>
            <person name="Zhang Y."/>
            <person name="Hong G."/>
            <person name="Han B."/>
            <person name="Choisne N."/>
            <person name="Demange N."/>
            <person name="Orjeda G."/>
            <person name="Samain S."/>
            <person name="Cattolico L."/>
            <person name="Pelletier E."/>
            <person name="Couloux A."/>
            <person name="Segurens B."/>
            <person name="Wincker P."/>
            <person name="D'Hont A."/>
            <person name="Scarpelli C."/>
            <person name="Weissenbach J."/>
            <person name="Salanoubat M."/>
            <person name="Quetier F."/>
            <person name="Yu Y."/>
            <person name="Kim H.R."/>
            <person name="Rambo T."/>
            <person name="Currie J."/>
            <person name="Collura K."/>
            <person name="Luo M."/>
            <person name="Yang T."/>
            <person name="Ammiraju J.S.S."/>
            <person name="Engler F."/>
            <person name="Soderlund C."/>
            <person name="Wing R.A."/>
            <person name="Palmer L.E."/>
            <person name="de la Bastide M."/>
            <person name="Spiegel L."/>
            <person name="Nascimento L."/>
            <person name="Zutavern T."/>
            <person name="O'Shaughnessy A."/>
            <person name="Dike S."/>
            <person name="Dedhia N."/>
            <person name="Preston R."/>
            <person name="Balija V."/>
            <person name="McCombie W.R."/>
            <person name="Chow T."/>
            <person name="Chen H."/>
            <person name="Chung M."/>
            <person name="Chen C."/>
            <person name="Shaw J."/>
            <person name="Wu H."/>
            <person name="Hsiao K."/>
            <person name="Chao Y."/>
            <person name="Chu M."/>
            <person name="Cheng C."/>
            <person name="Hour A."/>
            <person name="Lee P."/>
            <person name="Lin S."/>
            <person name="Lin Y."/>
            <person name="Liou J."/>
            <person name="Liu S."/>
            <person name="Hsing Y."/>
            <person name="Raghuvanshi S."/>
            <person name="Mohanty A."/>
            <person name="Bharti A.K."/>
            <person name="Gaur A."/>
            <person name="Gupta V."/>
            <person name="Kumar D."/>
            <person name="Ravi V."/>
            <person name="Vij S."/>
            <person name="Kapur A."/>
            <person name="Khurana P."/>
            <person name="Khurana P."/>
            <person name="Khurana J.P."/>
            <person name="Tyagi A.K."/>
            <person name="Gaikwad K."/>
            <person name="Singh A."/>
            <person name="Dalal V."/>
            <person name="Srivastava S."/>
            <person name="Dixit A."/>
            <person name="Pal A.K."/>
            <person name="Ghazi I.A."/>
            <person name="Yadav M."/>
            <person name="Pandit A."/>
            <person name="Bhargava A."/>
            <person name="Sureshbabu K."/>
            <person name="Batra K."/>
            <person name="Sharma T.R."/>
            <person name="Mohapatra T."/>
            <person name="Singh N.K."/>
            <person name="Messing J."/>
            <person name="Nelson A.B."/>
            <person name="Fuks G."/>
            <person name="Kavchok S."/>
            <person name="Keizer G."/>
            <person name="Linton E."/>
            <person name="Llaca V."/>
            <person name="Song R."/>
            <person name="Tanyolac B."/>
            <person name="Young S."/>
            <person name="Ho-Il K."/>
            <person name="Hahn J.H."/>
            <person name="Sangsakoo G."/>
            <person name="Vanavichit A."/>
            <person name="de Mattos Luiz.A.T."/>
            <person name="Zimmer P.D."/>
            <person name="Malone G."/>
            <person name="Dellagostin O."/>
            <person name="de Oliveira A.C."/>
            <person name="Bevan M."/>
            <person name="Bancroft I."/>
            <person name="Minx P."/>
            <person name="Cordum H."/>
            <person name="Wilson R."/>
            <person name="Cheng Z."/>
            <person name="Jin W."/>
            <person name="Jiang J."/>
            <person name="Leong S.A."/>
            <person name="Iwama H."/>
            <person name="Gojobori T."/>
            <person name="Itoh T."/>
            <person name="Niimura Y."/>
            <person name="Fujii Y."/>
            <person name="Habara T."/>
            <person name="Sakai H."/>
            <person name="Sato Y."/>
            <person name="Wilson G."/>
            <person name="Kumar K."/>
            <person name="McCouch S."/>
            <person name="Juretic N."/>
            <person name="Hoen D."/>
            <person name="Wright S."/>
            <person name="Bruskiewich R."/>
            <person name="Bureau T."/>
            <person name="Miyao A."/>
            <person name="Hirochika H."/>
            <person name="Nishikawa T."/>
            <person name="Kadowaki K."/>
            <person name="Sugiura M."/>
            <person name="Burr B."/>
            <person name="Sasaki T."/>
        </authorList>
    </citation>
    <scope>NUCLEOTIDE SEQUENCE [LARGE SCALE GENOMIC DNA]</scope>
    <source>
        <strain evidence="4">cv. Nipponbare</strain>
    </source>
</reference>
<dbReference type="AlphaFoldDB" id="Q6L480"/>
<accession>Q6L480</accession>
<reference evidence="2" key="1">
    <citation type="submission" date="2004-05" db="EMBL/GenBank/DDBJ databases">
        <title>Oryza sativa BAC OSJNBa0009L15 genomic sequence.</title>
        <authorList>
            <person name="Chow T.-Y."/>
            <person name="Hsing Y.-I.C."/>
            <person name="Chen C.-S."/>
            <person name="Chen H.-H."/>
            <person name="Liu S.-M."/>
            <person name="Chao Y.-T."/>
            <person name="Chang S.-J."/>
            <person name="Chen H.-C."/>
            <person name="Chen S.-K."/>
            <person name="Chen T.-R."/>
            <person name="Chen Y.-L."/>
            <person name="Cheng C.-H."/>
            <person name="Chung C.-I."/>
            <person name="Han S.-Y."/>
            <person name="Hsiao S.-H."/>
            <person name="Hsiung J.-N."/>
            <person name="Hsu C.-H."/>
            <person name="Huang J.-J."/>
            <person name="Kau P.-I."/>
            <person name="Lee M.-C."/>
            <person name="Leu H.-L."/>
            <person name="Li Y.-F."/>
            <person name="Lin S.-J."/>
            <person name="Lin Y.-C."/>
            <person name="Wu S.-W."/>
            <person name="Yu C.-Y."/>
            <person name="Yu S.-W."/>
            <person name="Wu H.-P."/>
            <person name="Shaw J.-F."/>
        </authorList>
    </citation>
    <scope>NUCLEOTIDE SEQUENCE</scope>
</reference>
<sequence>MRDPSRCPVANDVDGMMTKGQHSSEPVHFAMLICPTQALDLYEIQSEVSISDATGRSGASSKDYNRTNPNSLNEHTEFRKPYSIFQKHRHIELQIHRTKQNGIPRKPYLFMQFAEFAGGRPLRVSENDPNRRCVH</sequence>